<reference evidence="2 3" key="1">
    <citation type="journal article" date="2019" name="New Phytol.">
        <title>Comparative genomics reveals unique wood-decay strategies and fruiting body development in the Schizophyllaceae.</title>
        <authorList>
            <person name="Almasi E."/>
            <person name="Sahu N."/>
            <person name="Krizsan K."/>
            <person name="Balint B."/>
            <person name="Kovacs G.M."/>
            <person name="Kiss B."/>
            <person name="Cseklye J."/>
            <person name="Drula E."/>
            <person name="Henrissat B."/>
            <person name="Nagy I."/>
            <person name="Chovatia M."/>
            <person name="Adam C."/>
            <person name="LaButti K."/>
            <person name="Lipzen A."/>
            <person name="Riley R."/>
            <person name="Grigoriev I.V."/>
            <person name="Nagy L.G."/>
        </authorList>
    </citation>
    <scope>NUCLEOTIDE SEQUENCE [LARGE SCALE GENOMIC DNA]</scope>
    <source>
        <strain evidence="2 3">NL-1724</strain>
    </source>
</reference>
<evidence type="ECO:0000313" key="3">
    <source>
        <dbReference type="Proteomes" id="UP000320762"/>
    </source>
</evidence>
<evidence type="ECO:0000256" key="1">
    <source>
        <dbReference type="SAM" id="MobiDB-lite"/>
    </source>
</evidence>
<proteinExistence type="predicted"/>
<sequence>MPPSSSIIGEMIAWLLYTSLRPSQRRMTLSSPRPAARRWQTLPRRRHPLTLPSPVYRPSRGTSGRPLSRHGPEARTLRTRTAAAGTQARVRPTRLAEGRPPTRPITGCRRSTAGRALPSIRCSRGAPTCSLYAARASAERCRAQARHVTAQQEGWRAEEGRCTRAGSGGAHRWRNVVDGLSAGSRRRCGHIRA</sequence>
<organism evidence="2 3">
    <name type="scientific">Schizophyllum amplum</name>
    <dbReference type="NCBI Taxonomy" id="97359"/>
    <lineage>
        <taxon>Eukaryota</taxon>
        <taxon>Fungi</taxon>
        <taxon>Dikarya</taxon>
        <taxon>Basidiomycota</taxon>
        <taxon>Agaricomycotina</taxon>
        <taxon>Agaricomycetes</taxon>
        <taxon>Agaricomycetidae</taxon>
        <taxon>Agaricales</taxon>
        <taxon>Schizophyllaceae</taxon>
        <taxon>Schizophyllum</taxon>
    </lineage>
</organism>
<accession>A0A550C3Z3</accession>
<protein>
    <submittedName>
        <fullName evidence="2">Uncharacterized protein</fullName>
    </submittedName>
</protein>
<comment type="caution">
    <text evidence="2">The sequence shown here is derived from an EMBL/GenBank/DDBJ whole genome shotgun (WGS) entry which is preliminary data.</text>
</comment>
<dbReference type="Proteomes" id="UP000320762">
    <property type="component" value="Unassembled WGS sequence"/>
</dbReference>
<dbReference type="AlphaFoldDB" id="A0A550C3Z3"/>
<feature type="region of interest" description="Disordered" evidence="1">
    <location>
        <begin position="42"/>
        <end position="90"/>
    </location>
</feature>
<name>A0A550C3Z3_9AGAR</name>
<dbReference type="EMBL" id="VDMD01000027">
    <property type="protein sequence ID" value="TRM59525.1"/>
    <property type="molecule type" value="Genomic_DNA"/>
</dbReference>
<evidence type="ECO:0000313" key="2">
    <source>
        <dbReference type="EMBL" id="TRM59525.1"/>
    </source>
</evidence>
<gene>
    <name evidence="2" type="ORF">BD626DRAFT_507425</name>
</gene>
<keyword evidence="3" id="KW-1185">Reference proteome</keyword>
<feature type="compositionally biased region" description="Low complexity" evidence="1">
    <location>
        <begin position="79"/>
        <end position="90"/>
    </location>
</feature>